<keyword evidence="3" id="KW-1185">Reference proteome</keyword>
<comment type="caution">
    <text evidence="2">The sequence shown here is derived from an EMBL/GenBank/DDBJ whole genome shotgun (WGS) entry which is preliminary data.</text>
</comment>
<dbReference type="OrthoDB" id="3142841at2759"/>
<name>A0A0K9PA02_ZOSMR</name>
<evidence type="ECO:0000256" key="1">
    <source>
        <dbReference type="SAM" id="Phobius"/>
    </source>
</evidence>
<dbReference type="AlphaFoldDB" id="A0A0K9PA02"/>
<dbReference type="Proteomes" id="UP000036987">
    <property type="component" value="Unassembled WGS sequence"/>
</dbReference>
<sequence>MKDRQNVVAVRSSSCRDVSFEVRSAIKSHSRRYNSVRGFEVIGEQFERAQSRLFSSSHFCDINVDCDEEEGYLEEEIYPEASSMTLTTATATTNGGGGGDKKKRLAVILDHQSMFTVYKLLFLVSFVVNITALTLAVSGRFSYARRNATVIAVGNILGLVLCRSEVFLRCVYWLAVRVLGRSWVPMILKMTTTSFLQSIGGIHSGCGMSSIAWLTYALVQTERTPIDIPTVGWTILCLLILSSLSANPIIRHLYHNTFESIHRFAGWAALGLLWVFVFITTEDDLANLVRREIFWLTVAITFLIIYPWTTVRKVPVEVTSPSLHASIIKFPGGLIPGLFGRIARSPLKDWHAFGIISDGKDTHKMLIGAVGDFTQNLITNPPTHLWVRQTRFAGLTYLLNMYNRVVVIATGSGLCVYLSFFLQPSSADVHLVWVTKDVEKNVGGEIKTMLDSFPKEKVVVHDTAVSGRPDLATITVDAARRWRADMVIVTSNPKGTAEAVSASKAAGFNAFGPIWDS</sequence>
<feature type="transmembrane region" description="Helical" evidence="1">
    <location>
        <begin position="293"/>
        <end position="311"/>
    </location>
</feature>
<evidence type="ECO:0000313" key="2">
    <source>
        <dbReference type="EMBL" id="KMZ65082.1"/>
    </source>
</evidence>
<proteinExistence type="predicted"/>
<accession>A0A0K9PA02</accession>
<feature type="transmembrane region" description="Helical" evidence="1">
    <location>
        <begin position="195"/>
        <end position="219"/>
    </location>
</feature>
<feature type="transmembrane region" description="Helical" evidence="1">
    <location>
        <begin position="231"/>
        <end position="250"/>
    </location>
</feature>
<reference evidence="3" key="1">
    <citation type="journal article" date="2016" name="Nature">
        <title>The genome of the seagrass Zostera marina reveals angiosperm adaptation to the sea.</title>
        <authorList>
            <person name="Olsen J.L."/>
            <person name="Rouze P."/>
            <person name="Verhelst B."/>
            <person name="Lin Y.-C."/>
            <person name="Bayer T."/>
            <person name="Collen J."/>
            <person name="Dattolo E."/>
            <person name="De Paoli E."/>
            <person name="Dittami S."/>
            <person name="Maumus F."/>
            <person name="Michel G."/>
            <person name="Kersting A."/>
            <person name="Lauritano C."/>
            <person name="Lohaus R."/>
            <person name="Toepel M."/>
            <person name="Tonon T."/>
            <person name="Vanneste K."/>
            <person name="Amirebrahimi M."/>
            <person name="Brakel J."/>
            <person name="Bostroem C."/>
            <person name="Chovatia M."/>
            <person name="Grimwood J."/>
            <person name="Jenkins J.W."/>
            <person name="Jueterbock A."/>
            <person name="Mraz A."/>
            <person name="Stam W.T."/>
            <person name="Tice H."/>
            <person name="Bornberg-Bauer E."/>
            <person name="Green P.J."/>
            <person name="Pearson G.A."/>
            <person name="Procaccini G."/>
            <person name="Duarte C.M."/>
            <person name="Schmutz J."/>
            <person name="Reusch T.B.H."/>
            <person name="Van de Peer Y."/>
        </authorList>
    </citation>
    <scope>NUCLEOTIDE SEQUENCE [LARGE SCALE GENOMIC DNA]</scope>
    <source>
        <strain evidence="3">cv. Finnish</strain>
    </source>
</reference>
<dbReference type="OMA" id="NMQGNDE"/>
<dbReference type="STRING" id="29655.A0A0K9PA02"/>
<dbReference type="EMBL" id="LFYR01001077">
    <property type="protein sequence ID" value="KMZ65082.1"/>
    <property type="molecule type" value="Genomic_DNA"/>
</dbReference>
<keyword evidence="1" id="KW-1133">Transmembrane helix</keyword>
<dbReference type="PANTHER" id="PTHR33927">
    <property type="entry name" value="TRANSMEMBRANE PROTEIN"/>
    <property type="match status" value="1"/>
</dbReference>
<organism evidence="2 3">
    <name type="scientific">Zostera marina</name>
    <name type="common">Eelgrass</name>
    <dbReference type="NCBI Taxonomy" id="29655"/>
    <lineage>
        <taxon>Eukaryota</taxon>
        <taxon>Viridiplantae</taxon>
        <taxon>Streptophyta</taxon>
        <taxon>Embryophyta</taxon>
        <taxon>Tracheophyta</taxon>
        <taxon>Spermatophyta</taxon>
        <taxon>Magnoliopsida</taxon>
        <taxon>Liliopsida</taxon>
        <taxon>Zosteraceae</taxon>
        <taxon>Zostera</taxon>
    </lineage>
</organism>
<evidence type="ECO:0000313" key="3">
    <source>
        <dbReference type="Proteomes" id="UP000036987"/>
    </source>
</evidence>
<gene>
    <name evidence="2" type="ORF">ZOSMA_33G01150</name>
</gene>
<feature type="transmembrane region" description="Helical" evidence="1">
    <location>
        <begin position="401"/>
        <end position="422"/>
    </location>
</feature>
<dbReference type="PANTHER" id="PTHR33927:SF1">
    <property type="entry name" value="TRANSMEMBRANE PROTEIN"/>
    <property type="match status" value="1"/>
</dbReference>
<feature type="transmembrane region" description="Helical" evidence="1">
    <location>
        <begin position="150"/>
        <end position="175"/>
    </location>
</feature>
<keyword evidence="1" id="KW-0472">Membrane</keyword>
<feature type="transmembrane region" description="Helical" evidence="1">
    <location>
        <begin position="117"/>
        <end position="138"/>
    </location>
</feature>
<protein>
    <submittedName>
        <fullName evidence="2">Integral membrane protein TmpA</fullName>
    </submittedName>
</protein>
<dbReference type="InterPro" id="IPR052979">
    <property type="entry name" value="Adenylate-forming_domain"/>
</dbReference>
<feature type="transmembrane region" description="Helical" evidence="1">
    <location>
        <begin position="262"/>
        <end position="281"/>
    </location>
</feature>
<keyword evidence="1" id="KW-0812">Transmembrane</keyword>